<dbReference type="CDD" id="cd04301">
    <property type="entry name" value="NAT_SF"/>
    <property type="match status" value="1"/>
</dbReference>
<evidence type="ECO:0000256" key="2">
    <source>
        <dbReference type="ARBA" id="ARBA00023315"/>
    </source>
</evidence>
<keyword evidence="4" id="KW-0689">Ribosomal protein</keyword>
<keyword evidence="1" id="KW-0808">Transferase</keyword>
<organism evidence="4 5">
    <name type="scientific">Pseudomonas prosekii</name>
    <dbReference type="NCBI Taxonomy" id="1148509"/>
    <lineage>
        <taxon>Bacteria</taxon>
        <taxon>Pseudomonadati</taxon>
        <taxon>Pseudomonadota</taxon>
        <taxon>Gammaproteobacteria</taxon>
        <taxon>Pseudomonadales</taxon>
        <taxon>Pseudomonadaceae</taxon>
        <taxon>Pseudomonas</taxon>
    </lineage>
</organism>
<dbReference type="GO" id="GO:0005840">
    <property type="term" value="C:ribosome"/>
    <property type="evidence" value="ECO:0007669"/>
    <property type="project" value="UniProtKB-KW"/>
</dbReference>
<dbReference type="SUPFAM" id="SSF55729">
    <property type="entry name" value="Acyl-CoA N-acyltransferases (Nat)"/>
    <property type="match status" value="1"/>
</dbReference>
<evidence type="ECO:0000259" key="3">
    <source>
        <dbReference type="PROSITE" id="PS51186"/>
    </source>
</evidence>
<keyword evidence="4" id="KW-0687">Ribonucleoprotein</keyword>
<dbReference type="Proteomes" id="UP000198481">
    <property type="component" value="Chromosome I"/>
</dbReference>
<dbReference type="InterPro" id="IPR016181">
    <property type="entry name" value="Acyl_CoA_acyltransferase"/>
</dbReference>
<reference evidence="4 5" key="1">
    <citation type="submission" date="2016-10" db="EMBL/GenBank/DDBJ databases">
        <authorList>
            <person name="de Groot N.N."/>
        </authorList>
    </citation>
    <scope>NUCLEOTIDE SEQUENCE [LARGE SCALE GENOMIC DNA]</scope>
    <source>
        <strain evidence="4 5">LMG 26867</strain>
    </source>
</reference>
<gene>
    <name evidence="4" type="ORF">SAMN05216222_4644</name>
</gene>
<dbReference type="PROSITE" id="PS51186">
    <property type="entry name" value="GNAT"/>
    <property type="match status" value="1"/>
</dbReference>
<dbReference type="EMBL" id="LT629762">
    <property type="protein sequence ID" value="SDT48678.1"/>
    <property type="molecule type" value="Genomic_DNA"/>
</dbReference>
<protein>
    <submittedName>
        <fullName evidence="4">Ribosomal protein S18 acetylase RimI</fullName>
    </submittedName>
</protein>
<dbReference type="GO" id="GO:0016747">
    <property type="term" value="F:acyltransferase activity, transferring groups other than amino-acyl groups"/>
    <property type="evidence" value="ECO:0007669"/>
    <property type="project" value="InterPro"/>
</dbReference>
<dbReference type="AlphaFoldDB" id="A0A1H2ART5"/>
<accession>A0A1H2ART5</accession>
<dbReference type="Gene3D" id="3.40.630.30">
    <property type="match status" value="1"/>
</dbReference>
<dbReference type="Pfam" id="PF13673">
    <property type="entry name" value="Acetyltransf_10"/>
    <property type="match status" value="1"/>
</dbReference>
<dbReference type="RefSeq" id="WP_092279655.1">
    <property type="nucleotide sequence ID" value="NZ_LT629762.1"/>
</dbReference>
<sequence length="161" mass="17529">MDASLHICKATPADVGIISRIVERSIRVGCAPDHRNDAQIVANWTHNKSAEHIQNWLADQRLRLSVAVLQDKPIGVGMAASSGKIAFCYVQPESFRRGAGQALMHDLEAWLRLQGLPAARLNSTATSEAFFRRLGYCVSAQTFNVAGLHAIPMLKTLAPPS</sequence>
<dbReference type="PANTHER" id="PTHR43877">
    <property type="entry name" value="AMINOALKYLPHOSPHONATE N-ACETYLTRANSFERASE-RELATED-RELATED"/>
    <property type="match status" value="1"/>
</dbReference>
<dbReference type="InterPro" id="IPR000182">
    <property type="entry name" value="GNAT_dom"/>
</dbReference>
<proteinExistence type="predicted"/>
<dbReference type="STRING" id="1148509.SAMN05216222_4644"/>
<feature type="domain" description="N-acetyltransferase" evidence="3">
    <location>
        <begin position="21"/>
        <end position="158"/>
    </location>
</feature>
<evidence type="ECO:0000313" key="5">
    <source>
        <dbReference type="Proteomes" id="UP000198481"/>
    </source>
</evidence>
<name>A0A1H2ART5_9PSED</name>
<keyword evidence="2" id="KW-0012">Acyltransferase</keyword>
<evidence type="ECO:0000256" key="1">
    <source>
        <dbReference type="ARBA" id="ARBA00022679"/>
    </source>
</evidence>
<dbReference type="InterPro" id="IPR050832">
    <property type="entry name" value="Bact_Acetyltransf"/>
</dbReference>
<evidence type="ECO:0000313" key="4">
    <source>
        <dbReference type="EMBL" id="SDT48678.1"/>
    </source>
</evidence>